<sequence length="121" mass="13374">MARRRLGEPEKKDETVANISGATRRGTPGPTQRFRSAPAPTNADERPDEHARTPSRNLTVPARAPPPRFDPQPAVEQRAPLTVSASSTVSSRHRTASDSGLPRCRIAWLTREQPSTVPRRY</sequence>
<dbReference type="AlphaFoldDB" id="A0A914W2Z9"/>
<dbReference type="Proteomes" id="UP000887566">
    <property type="component" value="Unplaced"/>
</dbReference>
<reference evidence="3" key="1">
    <citation type="submission" date="2022-11" db="UniProtKB">
        <authorList>
            <consortium name="WormBaseParasite"/>
        </authorList>
    </citation>
    <scope>IDENTIFICATION</scope>
</reference>
<evidence type="ECO:0000313" key="3">
    <source>
        <dbReference type="WBParaSite" id="PSAMB.scaffold3019size20003.g20028.t1"/>
    </source>
</evidence>
<organism evidence="2 3">
    <name type="scientific">Plectus sambesii</name>
    <dbReference type="NCBI Taxonomy" id="2011161"/>
    <lineage>
        <taxon>Eukaryota</taxon>
        <taxon>Metazoa</taxon>
        <taxon>Ecdysozoa</taxon>
        <taxon>Nematoda</taxon>
        <taxon>Chromadorea</taxon>
        <taxon>Plectida</taxon>
        <taxon>Plectina</taxon>
        <taxon>Plectoidea</taxon>
        <taxon>Plectidae</taxon>
        <taxon>Plectus</taxon>
    </lineage>
</organism>
<name>A0A914W2Z9_9BILA</name>
<evidence type="ECO:0000313" key="2">
    <source>
        <dbReference type="Proteomes" id="UP000887566"/>
    </source>
</evidence>
<dbReference type="WBParaSite" id="PSAMB.scaffold3019size20003.g20028.t1">
    <property type="protein sequence ID" value="PSAMB.scaffold3019size20003.g20028.t1"/>
    <property type="gene ID" value="PSAMB.scaffold3019size20003.g20028"/>
</dbReference>
<feature type="region of interest" description="Disordered" evidence="1">
    <location>
        <begin position="1"/>
        <end position="102"/>
    </location>
</feature>
<keyword evidence="2" id="KW-1185">Reference proteome</keyword>
<protein>
    <submittedName>
        <fullName evidence="3">Uncharacterized protein</fullName>
    </submittedName>
</protein>
<feature type="compositionally biased region" description="Basic and acidic residues" evidence="1">
    <location>
        <begin position="43"/>
        <end position="52"/>
    </location>
</feature>
<proteinExistence type="predicted"/>
<feature type="compositionally biased region" description="Basic and acidic residues" evidence="1">
    <location>
        <begin position="1"/>
        <end position="15"/>
    </location>
</feature>
<accession>A0A914W2Z9</accession>
<evidence type="ECO:0000256" key="1">
    <source>
        <dbReference type="SAM" id="MobiDB-lite"/>
    </source>
</evidence>